<dbReference type="Proteomes" id="UP000007879">
    <property type="component" value="Unassembled WGS sequence"/>
</dbReference>
<keyword evidence="2" id="KW-0472">Membrane</keyword>
<feature type="region of interest" description="Disordered" evidence="1">
    <location>
        <begin position="500"/>
        <end position="547"/>
    </location>
</feature>
<feature type="signal peptide" evidence="3">
    <location>
        <begin position="1"/>
        <end position="24"/>
    </location>
</feature>
<organism evidence="4">
    <name type="scientific">Amphimedon queenslandica</name>
    <name type="common">Sponge</name>
    <dbReference type="NCBI Taxonomy" id="400682"/>
    <lineage>
        <taxon>Eukaryota</taxon>
        <taxon>Metazoa</taxon>
        <taxon>Porifera</taxon>
        <taxon>Demospongiae</taxon>
        <taxon>Heteroscleromorpha</taxon>
        <taxon>Haplosclerida</taxon>
        <taxon>Niphatidae</taxon>
        <taxon>Amphimedon</taxon>
    </lineage>
</organism>
<dbReference type="InParanoid" id="A0A1X7TVI0"/>
<feature type="chain" id="PRO_5012237037" evidence="3">
    <location>
        <begin position="25"/>
        <end position="663"/>
    </location>
</feature>
<evidence type="ECO:0000256" key="3">
    <source>
        <dbReference type="SAM" id="SignalP"/>
    </source>
</evidence>
<dbReference type="AlphaFoldDB" id="A0A1X7TVI0"/>
<dbReference type="EnsemblMetazoa" id="XM_020001923.1">
    <property type="protein sequence ID" value="XP_019857482.1"/>
    <property type="gene ID" value="LOC100638822"/>
</dbReference>
<dbReference type="EnsemblMetazoa" id="Aqu2.1.19222_001">
    <property type="protein sequence ID" value="Aqu2.1.19222_001"/>
    <property type="gene ID" value="Aqu2.1.19222"/>
</dbReference>
<keyword evidence="2" id="KW-0812">Transmembrane</keyword>
<sequence>MASFGCCLSFIITFTLLSLPQIFCSCPESISHFNKTIIDNGLGPLNATEYVGGTTTFTGTVPATCSLLRLYIDGCYSSKINVNITNIGNNMKRLSYVTPVLNMSHDGTAYDICTHCGGDRYECFPTATLKVKDKPVLNVNAIATCNGIQVEGQKDNDTVIMATVKDSLNHTVLHCNISSLPNSINYTVLPPDIDFNIEFAGVNPAGVGEPLEQAVSFENLIYFKIKLVKVLYEDNKVKAIIRFAFDNTCIMSRAHAMHVKSTCAVGGSRSFSISNSNTITVDMLQSRRKCTFTLSSGKTSHTTAFYDTRPVTATIRPHNTTDGYFNFTGRLLQGVLGIVIQIVRSNNTIHSTQYVPRDSPHNNQIKGSNTKQLEDGNYRVNIYLMKANKTFDPSSLIKTIQMYCIISTATNTMSITTPETRIHTRKELAIGLIIFAVLVVASFFVILLFCFSPKLQGIFKDFDVKKLCQSSYVFDSQWLMGVIQLPPFLSFNDEGSCQSSKEDCRESKNTVGAVTGNESPAVAYSKPETDKKAPETDGNQSTMNSTPYVSFQSESDLLPSPDKNEQFLNQDFNSGPSGFVGNPLNAPPHIVVNTLDQKPTFPVPVANFADNLVVLESEVRKRKLSRAFSQEGETKQEDNNATAAFVFPHEVFDTAGDKKTQPH</sequence>
<feature type="transmembrane region" description="Helical" evidence="2">
    <location>
        <begin position="428"/>
        <end position="451"/>
    </location>
</feature>
<reference evidence="5" key="1">
    <citation type="journal article" date="2010" name="Nature">
        <title>The Amphimedon queenslandica genome and the evolution of animal complexity.</title>
        <authorList>
            <person name="Srivastava M."/>
            <person name="Simakov O."/>
            <person name="Chapman J."/>
            <person name="Fahey B."/>
            <person name="Gauthier M.E."/>
            <person name="Mitros T."/>
            <person name="Richards G.S."/>
            <person name="Conaco C."/>
            <person name="Dacre M."/>
            <person name="Hellsten U."/>
            <person name="Larroux C."/>
            <person name="Putnam N.H."/>
            <person name="Stanke M."/>
            <person name="Adamska M."/>
            <person name="Darling A."/>
            <person name="Degnan S.M."/>
            <person name="Oakley T.H."/>
            <person name="Plachetzki D.C."/>
            <person name="Zhai Y."/>
            <person name="Adamski M."/>
            <person name="Calcino A."/>
            <person name="Cummins S.F."/>
            <person name="Goodstein D.M."/>
            <person name="Harris C."/>
            <person name="Jackson D.J."/>
            <person name="Leys S.P."/>
            <person name="Shu S."/>
            <person name="Woodcroft B.J."/>
            <person name="Vervoort M."/>
            <person name="Kosik K.S."/>
            <person name="Manning G."/>
            <person name="Degnan B.M."/>
            <person name="Rokhsar D.S."/>
        </authorList>
    </citation>
    <scope>NUCLEOTIDE SEQUENCE [LARGE SCALE GENOMIC DNA]</scope>
</reference>
<feature type="compositionally biased region" description="Polar residues" evidence="1">
    <location>
        <begin position="509"/>
        <end position="518"/>
    </location>
</feature>
<protein>
    <submittedName>
        <fullName evidence="4">Uncharacterized protein</fullName>
    </submittedName>
</protein>
<evidence type="ECO:0000313" key="5">
    <source>
        <dbReference type="Proteomes" id="UP000007879"/>
    </source>
</evidence>
<dbReference type="KEGG" id="aqu:100638822"/>
<keyword evidence="3" id="KW-0732">Signal</keyword>
<keyword evidence="2" id="KW-1133">Transmembrane helix</keyword>
<name>A0A1X7TVI0_AMPQE</name>
<keyword evidence="5" id="KW-1185">Reference proteome</keyword>
<evidence type="ECO:0000256" key="2">
    <source>
        <dbReference type="SAM" id="Phobius"/>
    </source>
</evidence>
<evidence type="ECO:0000313" key="4">
    <source>
        <dbReference type="EnsemblMetazoa" id="Aqu2.1.19222_001"/>
    </source>
</evidence>
<evidence type="ECO:0000256" key="1">
    <source>
        <dbReference type="SAM" id="MobiDB-lite"/>
    </source>
</evidence>
<reference evidence="4" key="2">
    <citation type="submission" date="2017-05" db="UniProtKB">
        <authorList>
            <consortium name="EnsemblMetazoa"/>
        </authorList>
    </citation>
    <scope>IDENTIFICATION</scope>
</reference>
<proteinExistence type="predicted"/>
<gene>
    <name evidence="4" type="primary">100638822</name>
</gene>
<accession>A0A1X7TVI0</accession>
<feature type="compositionally biased region" description="Polar residues" evidence="1">
    <location>
        <begin position="537"/>
        <end position="547"/>
    </location>
</feature>